<evidence type="ECO:0000256" key="1">
    <source>
        <dbReference type="ARBA" id="ARBA00001933"/>
    </source>
</evidence>
<evidence type="ECO:0000256" key="10">
    <source>
        <dbReference type="ARBA" id="ARBA00047630"/>
    </source>
</evidence>
<dbReference type="SUPFAM" id="SSF53383">
    <property type="entry name" value="PLP-dependent transferases"/>
    <property type="match status" value="1"/>
</dbReference>
<comment type="cofactor">
    <cofactor evidence="1">
        <name>pyridoxal 5'-phosphate</name>
        <dbReference type="ChEBI" id="CHEBI:597326"/>
    </cofactor>
</comment>
<dbReference type="Pfam" id="PF00266">
    <property type="entry name" value="Aminotran_5"/>
    <property type="match status" value="2"/>
</dbReference>
<evidence type="ECO:0000256" key="5">
    <source>
        <dbReference type="ARBA" id="ARBA00022576"/>
    </source>
</evidence>
<reference evidence="13 14" key="1">
    <citation type="submission" date="2019-04" db="EMBL/GenBank/DDBJ databases">
        <title>Friends and foes A comparative genomics study of 23 Aspergillus species from section Flavi.</title>
        <authorList>
            <consortium name="DOE Joint Genome Institute"/>
            <person name="Kjaerbolling I."/>
            <person name="Vesth T."/>
            <person name="Frisvad J.C."/>
            <person name="Nybo J.L."/>
            <person name="Theobald S."/>
            <person name="Kildgaard S."/>
            <person name="Isbrandt T."/>
            <person name="Kuo A."/>
            <person name="Sato A."/>
            <person name="Lyhne E.K."/>
            <person name="Kogle M.E."/>
            <person name="Wiebenga A."/>
            <person name="Kun R.S."/>
            <person name="Lubbers R.J."/>
            <person name="Makela M.R."/>
            <person name="Barry K."/>
            <person name="Chovatia M."/>
            <person name="Clum A."/>
            <person name="Daum C."/>
            <person name="Haridas S."/>
            <person name="He G."/>
            <person name="LaButti K."/>
            <person name="Lipzen A."/>
            <person name="Mondo S."/>
            <person name="Riley R."/>
            <person name="Salamov A."/>
            <person name="Simmons B.A."/>
            <person name="Magnuson J.K."/>
            <person name="Henrissat B."/>
            <person name="Mortensen U.H."/>
            <person name="Larsen T.O."/>
            <person name="Devries R.P."/>
            <person name="Grigoriev I.V."/>
            <person name="Machida M."/>
            <person name="Baker S.E."/>
            <person name="Andersen M.R."/>
        </authorList>
    </citation>
    <scope>NUCLEOTIDE SEQUENCE [LARGE SCALE GENOMIC DNA]</scope>
    <source>
        <strain evidence="13 14">CBS 151.66</strain>
    </source>
</reference>
<organism evidence="13 14">
    <name type="scientific">Aspergillus leporis</name>
    <dbReference type="NCBI Taxonomy" id="41062"/>
    <lineage>
        <taxon>Eukaryota</taxon>
        <taxon>Fungi</taxon>
        <taxon>Dikarya</taxon>
        <taxon>Ascomycota</taxon>
        <taxon>Pezizomycotina</taxon>
        <taxon>Eurotiomycetes</taxon>
        <taxon>Eurotiomycetidae</taxon>
        <taxon>Eurotiales</taxon>
        <taxon>Aspergillaceae</taxon>
        <taxon>Aspergillus</taxon>
        <taxon>Aspergillus subgen. Circumdati</taxon>
    </lineage>
</organism>
<dbReference type="GO" id="GO:0004648">
    <property type="term" value="F:O-phospho-L-serine:2-oxoglutarate aminotransferase activity"/>
    <property type="evidence" value="ECO:0007669"/>
    <property type="project" value="UniProtKB-EC"/>
</dbReference>
<evidence type="ECO:0000256" key="11">
    <source>
        <dbReference type="ARBA" id="ARBA00049007"/>
    </source>
</evidence>
<dbReference type="InterPro" id="IPR000192">
    <property type="entry name" value="Aminotrans_V_dom"/>
</dbReference>
<dbReference type="GO" id="GO:0005737">
    <property type="term" value="C:cytoplasm"/>
    <property type="evidence" value="ECO:0007669"/>
    <property type="project" value="TreeGrafter"/>
</dbReference>
<evidence type="ECO:0000256" key="2">
    <source>
        <dbReference type="ARBA" id="ARBA00005099"/>
    </source>
</evidence>
<feature type="domain" description="Aminotransferase class V" evidence="12">
    <location>
        <begin position="10"/>
        <end position="125"/>
    </location>
</feature>
<dbReference type="Proteomes" id="UP000326565">
    <property type="component" value="Unassembled WGS sequence"/>
</dbReference>
<name>A0A5N5WPR7_9EURO</name>
<dbReference type="GO" id="GO:0006564">
    <property type="term" value="P:L-serine biosynthetic process"/>
    <property type="evidence" value="ECO:0007669"/>
    <property type="project" value="UniProtKB-KW"/>
</dbReference>
<dbReference type="InterPro" id="IPR015424">
    <property type="entry name" value="PyrdxlP-dep_Trfase"/>
</dbReference>
<proteinExistence type="inferred from homology"/>
<dbReference type="HAMAP" id="MF_00160">
    <property type="entry name" value="SerC_aminotrans_5"/>
    <property type="match status" value="1"/>
</dbReference>
<dbReference type="GO" id="GO:0030170">
    <property type="term" value="F:pyridoxal phosphate binding"/>
    <property type="evidence" value="ECO:0007669"/>
    <property type="project" value="TreeGrafter"/>
</dbReference>
<evidence type="ECO:0000256" key="8">
    <source>
        <dbReference type="ARBA" id="ARBA00022898"/>
    </source>
</evidence>
<keyword evidence="5" id="KW-0032">Aminotransferase</keyword>
<gene>
    <name evidence="13" type="ORF">BDV29DRAFT_45144</name>
</gene>
<dbReference type="FunFam" id="3.40.640.10:FF:000082">
    <property type="entry name" value="Phosphoserine aminotransferase"/>
    <property type="match status" value="1"/>
</dbReference>
<evidence type="ECO:0000313" key="13">
    <source>
        <dbReference type="EMBL" id="KAB8069785.1"/>
    </source>
</evidence>
<accession>A0A5N5WPR7</accession>
<dbReference type="InterPro" id="IPR015422">
    <property type="entry name" value="PyrdxlP-dep_Trfase_small"/>
</dbReference>
<evidence type="ECO:0000259" key="12">
    <source>
        <dbReference type="Pfam" id="PF00266"/>
    </source>
</evidence>
<evidence type="ECO:0000256" key="6">
    <source>
        <dbReference type="ARBA" id="ARBA00022605"/>
    </source>
</evidence>
<dbReference type="UniPathway" id="UPA00135">
    <property type="reaction ID" value="UER00197"/>
</dbReference>
<dbReference type="PANTHER" id="PTHR43247:SF1">
    <property type="entry name" value="PHOSPHOSERINE AMINOTRANSFERASE"/>
    <property type="match status" value="1"/>
</dbReference>
<dbReference type="NCBIfam" id="NF003764">
    <property type="entry name" value="PRK05355.1"/>
    <property type="match status" value="1"/>
</dbReference>
<dbReference type="PANTHER" id="PTHR43247">
    <property type="entry name" value="PHOSPHOSERINE AMINOTRANSFERASE"/>
    <property type="match status" value="1"/>
</dbReference>
<evidence type="ECO:0000256" key="9">
    <source>
        <dbReference type="ARBA" id="ARBA00023299"/>
    </source>
</evidence>
<sequence length="420" mass="46116">MKREDITYMGAGPAALPTDVLAQAAEALQNYEQTGLGIAEHSHRSEIANNILNTMKANLASFLDVPDNYEILMMQGGGSGQFDATVYNVVSIWVEKQRQKILKDLGEISEDDLVKELRKKVESDLRLDYLVTGSWSSKASQEAIRLLGPEYVNIASDARKINDGKFGKIADESTWKLSPKPTMVYMCDNETVDGVEYPQFPKILEPTGSEDQPFVVGDFSSNILSRRIPVKNYSILFFGAQKNLGCAGVTGVIIRKELLISSTPAILRKLGLPVTPTILDYGVTAKNNSLYNTLPIFDVYLAGQVLKKLIATFPDKVDGQQAEAQKKADLIYATVDAYPDVYRVVPDKSVRSRMNVCFRVIKGGNVDEAEKTFLKGSVERGLTGLKGHRSVGGIRASNYNAVPVSGAEKLVAYLKEYAQA</sequence>
<evidence type="ECO:0000256" key="3">
    <source>
        <dbReference type="ARBA" id="ARBA00006904"/>
    </source>
</evidence>
<protein>
    <recommendedName>
        <fullName evidence="4">phosphoserine transaminase</fullName>
        <ecNumber evidence="4">2.6.1.52</ecNumber>
    </recommendedName>
</protein>
<keyword evidence="7 13" id="KW-0808">Transferase</keyword>
<dbReference type="PIRSF" id="PIRSF000525">
    <property type="entry name" value="SerC"/>
    <property type="match status" value="1"/>
</dbReference>
<dbReference type="InterPro" id="IPR022278">
    <property type="entry name" value="Pser_aminoTfrase"/>
</dbReference>
<comment type="catalytic activity">
    <reaction evidence="11">
        <text>O-phospho-L-serine + 2-oxoglutarate = 3-phosphooxypyruvate + L-glutamate</text>
        <dbReference type="Rhea" id="RHEA:14329"/>
        <dbReference type="ChEBI" id="CHEBI:16810"/>
        <dbReference type="ChEBI" id="CHEBI:18110"/>
        <dbReference type="ChEBI" id="CHEBI:29985"/>
        <dbReference type="ChEBI" id="CHEBI:57524"/>
        <dbReference type="EC" id="2.6.1.52"/>
    </reaction>
</comment>
<keyword evidence="9" id="KW-0718">Serine biosynthesis</keyword>
<evidence type="ECO:0000313" key="14">
    <source>
        <dbReference type="Proteomes" id="UP000326565"/>
    </source>
</evidence>
<comment type="pathway">
    <text evidence="2">Amino-acid biosynthesis; L-serine biosynthesis; L-serine from 3-phospho-D-glycerate: step 2/3.</text>
</comment>
<dbReference type="EC" id="2.6.1.52" evidence="4"/>
<evidence type="ECO:0000256" key="7">
    <source>
        <dbReference type="ARBA" id="ARBA00022679"/>
    </source>
</evidence>
<comment type="similarity">
    <text evidence="3">Belongs to the class-V pyridoxal-phosphate-dependent aminotransferase family. SerC subfamily.</text>
</comment>
<dbReference type="FunFam" id="3.90.1150.10:FF:000006">
    <property type="entry name" value="Phosphoserine aminotransferase"/>
    <property type="match status" value="1"/>
</dbReference>
<evidence type="ECO:0000256" key="4">
    <source>
        <dbReference type="ARBA" id="ARBA00013030"/>
    </source>
</evidence>
<dbReference type="OrthoDB" id="1703350at2759"/>
<feature type="domain" description="Aminotransferase class V" evidence="12">
    <location>
        <begin position="167"/>
        <end position="400"/>
    </location>
</feature>
<comment type="catalytic activity">
    <reaction evidence="10">
        <text>4-(phosphooxy)-L-threonine + 2-oxoglutarate = (R)-3-hydroxy-2-oxo-4-phosphooxybutanoate + L-glutamate</text>
        <dbReference type="Rhea" id="RHEA:16573"/>
        <dbReference type="ChEBI" id="CHEBI:16810"/>
        <dbReference type="ChEBI" id="CHEBI:29985"/>
        <dbReference type="ChEBI" id="CHEBI:58452"/>
        <dbReference type="ChEBI" id="CHEBI:58538"/>
        <dbReference type="EC" id="2.6.1.52"/>
    </reaction>
</comment>
<dbReference type="EMBL" id="ML732327">
    <property type="protein sequence ID" value="KAB8069785.1"/>
    <property type="molecule type" value="Genomic_DNA"/>
</dbReference>
<dbReference type="AlphaFoldDB" id="A0A5N5WPR7"/>
<keyword evidence="8" id="KW-0663">Pyridoxal phosphate</keyword>
<dbReference type="Gene3D" id="3.90.1150.10">
    <property type="entry name" value="Aspartate Aminotransferase, domain 1"/>
    <property type="match status" value="1"/>
</dbReference>
<keyword evidence="14" id="KW-1185">Reference proteome</keyword>
<dbReference type="Gene3D" id="3.40.640.10">
    <property type="entry name" value="Type I PLP-dependent aspartate aminotransferase-like (Major domain)"/>
    <property type="match status" value="1"/>
</dbReference>
<dbReference type="InterPro" id="IPR015421">
    <property type="entry name" value="PyrdxlP-dep_Trfase_major"/>
</dbReference>
<keyword evidence="6" id="KW-0028">Amino-acid biosynthesis</keyword>